<comment type="similarity">
    <text evidence="1 9">Belongs to the type-B carboxylesterase/lipase family.</text>
</comment>
<reference evidence="11 12" key="1">
    <citation type="journal article" date="2024" name="BMC Genomics">
        <title>De novo assembly and annotation of Popillia japonica's genome with initial clues to its potential as an invasive pest.</title>
        <authorList>
            <person name="Cucini C."/>
            <person name="Boschi S."/>
            <person name="Funari R."/>
            <person name="Cardaioli E."/>
            <person name="Iannotti N."/>
            <person name="Marturano G."/>
            <person name="Paoli F."/>
            <person name="Bruttini M."/>
            <person name="Carapelli A."/>
            <person name="Frati F."/>
            <person name="Nardi F."/>
        </authorList>
    </citation>
    <scope>NUCLEOTIDE SEQUENCE [LARGE SCALE GENOMIC DNA]</scope>
    <source>
        <strain evidence="11">DMR45628</strain>
    </source>
</reference>
<evidence type="ECO:0000313" key="11">
    <source>
        <dbReference type="EMBL" id="KAK9721449.1"/>
    </source>
</evidence>
<keyword evidence="3 9" id="KW-0378">Hydrolase</keyword>
<evidence type="ECO:0000259" key="10">
    <source>
        <dbReference type="Pfam" id="PF00135"/>
    </source>
</evidence>
<evidence type="ECO:0000256" key="3">
    <source>
        <dbReference type="ARBA" id="ARBA00022801"/>
    </source>
</evidence>
<dbReference type="InterPro" id="IPR019819">
    <property type="entry name" value="Carboxylesterase_B_CS"/>
</dbReference>
<dbReference type="AlphaFoldDB" id="A0AAW1KLH9"/>
<evidence type="ECO:0000256" key="8">
    <source>
        <dbReference type="PIRSR" id="PIRSR600997-1"/>
    </source>
</evidence>
<evidence type="ECO:0000256" key="5">
    <source>
        <dbReference type="ARBA" id="ARBA00023157"/>
    </source>
</evidence>
<evidence type="ECO:0000256" key="6">
    <source>
        <dbReference type="ARBA" id="ARBA00023180"/>
    </source>
</evidence>
<sequence>MADPIVEIQQGKLRGRVDCDYRGVKFYSFQGIPYAKPPLGKLRFKAPQPPEAWSGIRDATKEGSECYSTHMLLNTIIGSEDCLFLNVYTPELPSDGHQSLKPVMFWIHGGGFTTGSGNTDLYGPHYLIAEDVVVVTINYRLGVLGFLCLDDPKLGVPGNAGLKDQVMALKWVQKNIRDFGGDPDNVTIFGESAGGASVHFLMVSPMTKGLFHKAIAQSGCCLNSWAWGGVNGEILCSRLEYSTNDESTMLEFLQEVPVDKLHSIDLIPKDVMRVDLRRPLGPVIEKISPDEPAFLAEDPIDIILEGRYHKVPFLLGYLSREGMLIELVTPKDRQLVTDFQEAIPFNLRIPKGTVLSLETAEKIKQYYYGDKQPSLDEIDTLYKLHTDNFFLRELYVVAKHHAFTSSEPVYFYKFCIDGPLNMLKNIAGIKSPGACHGDELSYLFKASPGDGFDPNSDEANNVFRMLKWWTNFAKYGNPNPQQLDDVIDVHWEPITYNKMNYMEIDYQLKMGQDPDGDRMRFWGEIYGQNKITFKS</sequence>
<accession>A0AAW1KLH9</accession>
<dbReference type="InterPro" id="IPR000997">
    <property type="entry name" value="Cholinesterase"/>
</dbReference>
<dbReference type="PROSITE" id="PS00122">
    <property type="entry name" value="CARBOXYLESTERASE_B_1"/>
    <property type="match status" value="1"/>
</dbReference>
<dbReference type="EC" id="3.1.1.-" evidence="9"/>
<keyword evidence="5" id="KW-1015">Disulfide bond</keyword>
<keyword evidence="6" id="KW-0325">Glycoprotein</keyword>
<feature type="domain" description="Carboxylesterase type B" evidence="10">
    <location>
        <begin position="3"/>
        <end position="522"/>
    </location>
</feature>
<feature type="active site" description="Charge relay system" evidence="8">
    <location>
        <position position="436"/>
    </location>
</feature>
<gene>
    <name evidence="11" type="ORF">QE152_g21549</name>
</gene>
<dbReference type="InterPro" id="IPR002018">
    <property type="entry name" value="CarbesteraseB"/>
</dbReference>
<evidence type="ECO:0000256" key="4">
    <source>
        <dbReference type="ARBA" id="ARBA00022867"/>
    </source>
</evidence>
<evidence type="ECO:0000256" key="7">
    <source>
        <dbReference type="ARBA" id="ARBA00048484"/>
    </source>
</evidence>
<evidence type="ECO:0000313" key="12">
    <source>
        <dbReference type="Proteomes" id="UP001458880"/>
    </source>
</evidence>
<dbReference type="PRINTS" id="PR00878">
    <property type="entry name" value="CHOLNESTRASE"/>
</dbReference>
<name>A0AAW1KLH9_POPJA</name>
<dbReference type="InterPro" id="IPR019826">
    <property type="entry name" value="Carboxylesterase_B_AS"/>
</dbReference>
<dbReference type="PANTHER" id="PTHR43142">
    <property type="entry name" value="CARBOXYLIC ESTER HYDROLASE"/>
    <property type="match status" value="1"/>
</dbReference>
<dbReference type="PROSITE" id="PS00941">
    <property type="entry name" value="CARBOXYLESTERASE_B_2"/>
    <property type="match status" value="1"/>
</dbReference>
<comment type="catalytic activity">
    <reaction evidence="7">
        <text>acetylcholine + H2O = choline + acetate + H(+)</text>
        <dbReference type="Rhea" id="RHEA:17561"/>
        <dbReference type="ChEBI" id="CHEBI:15354"/>
        <dbReference type="ChEBI" id="CHEBI:15355"/>
        <dbReference type="ChEBI" id="CHEBI:15377"/>
        <dbReference type="ChEBI" id="CHEBI:15378"/>
        <dbReference type="ChEBI" id="CHEBI:30089"/>
        <dbReference type="EC" id="3.1.1.7"/>
    </reaction>
</comment>
<dbReference type="GO" id="GO:0003990">
    <property type="term" value="F:acetylcholinesterase activity"/>
    <property type="evidence" value="ECO:0007669"/>
    <property type="project" value="UniProtKB-EC"/>
</dbReference>
<proteinExistence type="inferred from homology"/>
<dbReference type="EMBL" id="JASPKY010000199">
    <property type="protein sequence ID" value="KAK9721449.1"/>
    <property type="molecule type" value="Genomic_DNA"/>
</dbReference>
<dbReference type="CDD" id="cd00312">
    <property type="entry name" value="Esterase_lipase"/>
    <property type="match status" value="1"/>
</dbReference>
<keyword evidence="2" id="KW-0719">Serine esterase</keyword>
<evidence type="ECO:0000256" key="9">
    <source>
        <dbReference type="RuleBase" id="RU361235"/>
    </source>
</evidence>
<comment type="caution">
    <text evidence="11">The sequence shown here is derived from an EMBL/GenBank/DDBJ whole genome shotgun (WGS) entry which is preliminary data.</text>
</comment>
<evidence type="ECO:0000256" key="1">
    <source>
        <dbReference type="ARBA" id="ARBA00005964"/>
    </source>
</evidence>
<evidence type="ECO:0000256" key="2">
    <source>
        <dbReference type="ARBA" id="ARBA00022487"/>
    </source>
</evidence>
<organism evidence="11 12">
    <name type="scientific">Popillia japonica</name>
    <name type="common">Japanese beetle</name>
    <dbReference type="NCBI Taxonomy" id="7064"/>
    <lineage>
        <taxon>Eukaryota</taxon>
        <taxon>Metazoa</taxon>
        <taxon>Ecdysozoa</taxon>
        <taxon>Arthropoda</taxon>
        <taxon>Hexapoda</taxon>
        <taxon>Insecta</taxon>
        <taxon>Pterygota</taxon>
        <taxon>Neoptera</taxon>
        <taxon>Endopterygota</taxon>
        <taxon>Coleoptera</taxon>
        <taxon>Polyphaga</taxon>
        <taxon>Scarabaeiformia</taxon>
        <taxon>Scarabaeidae</taxon>
        <taxon>Rutelinae</taxon>
        <taxon>Popillia</taxon>
    </lineage>
</organism>
<keyword evidence="4" id="KW-0531">Neurotransmitter degradation</keyword>
<dbReference type="Gene3D" id="3.40.50.1820">
    <property type="entry name" value="alpha/beta hydrolase"/>
    <property type="match status" value="1"/>
</dbReference>
<protein>
    <recommendedName>
        <fullName evidence="9">Carboxylic ester hydrolase</fullName>
        <ecNumber evidence="9">3.1.1.-</ecNumber>
    </recommendedName>
</protein>
<dbReference type="SUPFAM" id="SSF53474">
    <property type="entry name" value="alpha/beta-Hydrolases"/>
    <property type="match status" value="1"/>
</dbReference>
<dbReference type="PANTHER" id="PTHR43142:SF1">
    <property type="entry name" value="CARBOXYLIC ESTER HYDROLASE"/>
    <property type="match status" value="1"/>
</dbReference>
<feature type="active site" description="Charge relay system" evidence="8">
    <location>
        <position position="321"/>
    </location>
</feature>
<dbReference type="Proteomes" id="UP001458880">
    <property type="component" value="Unassembled WGS sequence"/>
</dbReference>
<feature type="active site" description="Acyl-ester intermediate" evidence="8">
    <location>
        <position position="192"/>
    </location>
</feature>
<keyword evidence="12" id="KW-1185">Reference proteome</keyword>
<dbReference type="InterPro" id="IPR029058">
    <property type="entry name" value="AB_hydrolase_fold"/>
</dbReference>
<dbReference type="Pfam" id="PF00135">
    <property type="entry name" value="COesterase"/>
    <property type="match status" value="1"/>
</dbReference>